<dbReference type="CDD" id="cd18186">
    <property type="entry name" value="BTB_POZ_ZBTB_KLHL-like"/>
    <property type="match status" value="1"/>
</dbReference>
<dbReference type="PANTHER" id="PTHR47843">
    <property type="entry name" value="BTB DOMAIN-CONTAINING PROTEIN-RELATED"/>
    <property type="match status" value="1"/>
</dbReference>
<feature type="domain" description="BTB" evidence="1">
    <location>
        <begin position="326"/>
        <end position="401"/>
    </location>
</feature>
<reference evidence="2" key="1">
    <citation type="submission" date="2020-04" db="EMBL/GenBank/DDBJ databases">
        <title>Genome Assembly and Annotation of Botryosphaeria dothidea sdau 11-99, a Latent Pathogen of Apple Fruit Ring Rot in China.</title>
        <authorList>
            <person name="Yu C."/>
            <person name="Diao Y."/>
            <person name="Lu Q."/>
            <person name="Zhao J."/>
            <person name="Cui S."/>
            <person name="Peng C."/>
            <person name="He B."/>
            <person name="Liu H."/>
        </authorList>
    </citation>
    <scope>NUCLEOTIDE SEQUENCE [LARGE SCALE GENOMIC DNA]</scope>
    <source>
        <strain evidence="2">Sdau11-99</strain>
    </source>
</reference>
<dbReference type="SUPFAM" id="SSF53335">
    <property type="entry name" value="S-adenosyl-L-methionine-dependent methyltransferases"/>
    <property type="match status" value="1"/>
</dbReference>
<dbReference type="InterPro" id="IPR011333">
    <property type="entry name" value="SKP1/BTB/POZ_sf"/>
</dbReference>
<dbReference type="SMART" id="SM00225">
    <property type="entry name" value="BTB"/>
    <property type="match status" value="1"/>
</dbReference>
<organism evidence="2 3">
    <name type="scientific">Botryosphaeria dothidea</name>
    <dbReference type="NCBI Taxonomy" id="55169"/>
    <lineage>
        <taxon>Eukaryota</taxon>
        <taxon>Fungi</taxon>
        <taxon>Dikarya</taxon>
        <taxon>Ascomycota</taxon>
        <taxon>Pezizomycotina</taxon>
        <taxon>Dothideomycetes</taxon>
        <taxon>Dothideomycetes incertae sedis</taxon>
        <taxon>Botryosphaeriales</taxon>
        <taxon>Botryosphaeriaceae</taxon>
        <taxon>Botryosphaeria</taxon>
    </lineage>
</organism>
<dbReference type="OrthoDB" id="2013972at2759"/>
<dbReference type="CDD" id="cd02440">
    <property type="entry name" value="AdoMet_MTases"/>
    <property type="match status" value="1"/>
</dbReference>
<evidence type="ECO:0000259" key="1">
    <source>
        <dbReference type="PROSITE" id="PS50097"/>
    </source>
</evidence>
<name>A0A8H4J2P1_9PEZI</name>
<dbReference type="GO" id="GO:0008168">
    <property type="term" value="F:methyltransferase activity"/>
    <property type="evidence" value="ECO:0007669"/>
    <property type="project" value="UniProtKB-KW"/>
</dbReference>
<protein>
    <submittedName>
        <fullName evidence="2">Methyltransferase type 11</fullName>
    </submittedName>
</protein>
<dbReference type="InterPro" id="IPR000210">
    <property type="entry name" value="BTB/POZ_dom"/>
</dbReference>
<dbReference type="Proteomes" id="UP000572817">
    <property type="component" value="Unassembled WGS sequence"/>
</dbReference>
<keyword evidence="2" id="KW-0808">Transferase</keyword>
<proteinExistence type="predicted"/>
<keyword evidence="3" id="KW-1185">Reference proteome</keyword>
<dbReference type="InterPro" id="IPR029063">
    <property type="entry name" value="SAM-dependent_MTases_sf"/>
</dbReference>
<dbReference type="Pfam" id="PF00651">
    <property type="entry name" value="BTB"/>
    <property type="match status" value="1"/>
</dbReference>
<keyword evidence="2" id="KW-0489">Methyltransferase</keyword>
<accession>A0A8H4J2P1</accession>
<dbReference type="EMBL" id="WWBZ02000007">
    <property type="protein sequence ID" value="KAF4311970.1"/>
    <property type="molecule type" value="Genomic_DNA"/>
</dbReference>
<dbReference type="Gene3D" id="3.30.710.10">
    <property type="entry name" value="Potassium Channel Kv1.1, Chain A"/>
    <property type="match status" value="1"/>
</dbReference>
<dbReference type="SUPFAM" id="SSF54695">
    <property type="entry name" value="POZ domain"/>
    <property type="match status" value="1"/>
</dbReference>
<evidence type="ECO:0000313" key="2">
    <source>
        <dbReference type="EMBL" id="KAF4311970.1"/>
    </source>
</evidence>
<dbReference type="PANTHER" id="PTHR47843:SF5">
    <property type="entry name" value="BTB_POZ DOMAIN PROTEIN"/>
    <property type="match status" value="1"/>
</dbReference>
<evidence type="ECO:0000313" key="3">
    <source>
        <dbReference type="Proteomes" id="UP000572817"/>
    </source>
</evidence>
<dbReference type="AlphaFoldDB" id="A0A8H4J2P1"/>
<dbReference type="Gene3D" id="3.40.50.150">
    <property type="entry name" value="Vaccinia Virus protein VP39"/>
    <property type="match status" value="1"/>
</dbReference>
<gene>
    <name evidence="2" type="ORF">GTA08_BOTSDO12328</name>
</gene>
<dbReference type="GO" id="GO:0032259">
    <property type="term" value="P:methylation"/>
    <property type="evidence" value="ECO:0007669"/>
    <property type="project" value="UniProtKB-KW"/>
</dbReference>
<comment type="caution">
    <text evidence="2">The sequence shown here is derived from an EMBL/GenBank/DDBJ whole genome shotgun (WGS) entry which is preliminary data.</text>
</comment>
<dbReference type="Pfam" id="PF13489">
    <property type="entry name" value="Methyltransf_23"/>
    <property type="match status" value="1"/>
</dbReference>
<dbReference type="PROSITE" id="PS50097">
    <property type="entry name" value="BTB"/>
    <property type="match status" value="1"/>
</dbReference>
<sequence length="561" mass="63366">MTGSEQHIEVDAGFETDSAVGSIDEQLSAYSQSLTSSVTAYPVENGRRYHAYKDGAYFMPNDENEQDRLDLLHHMVMLVTNSKHFFAPLENEEFKRVLDVGTGTGIWAIEVADKHPEAEVLGNDLSPVQPSWVPPNVKFEVDDVEAPWTHAKPFDLIFARQLDGSISDWPALIANMYKCTRPGGWTELHLFDTHYKSDDGSLKPNAHINQFLATLEEGCKKLGKELYPGPLAEGWLKDAGFVNVHVQVYKIPLGPWPKDKKMKEIGLVNLMQYLDGLEAFSYRMFTHVMGWKLDEVKVINAKVTQELKSKTIHPYYTFMFNTSLYSDVEVHCRNGERYPCHRLVLCTQSRVFAKACNPACGLENTSHKKPYKNVINIPSDDPAVVKAVLEFLYRFDYSTPGAEEPLNLEYPVLFHIDMYAASEHYQVPGLKILATERVKFALQQALLQPCFSDAVKLIYQTTNDEGRGLRDVVVDIAARNFGVLMNNNPKFKETLDQVTPFAQDLATIVNGGKGWMMRSFLCPIEGCGHVFAADLQGYSEDSVLYCAQCNYELTLREWGEV</sequence>